<dbReference type="GO" id="GO:0046872">
    <property type="term" value="F:metal ion binding"/>
    <property type="evidence" value="ECO:0007669"/>
    <property type="project" value="UniProtKB-KW"/>
</dbReference>
<evidence type="ECO:0000256" key="4">
    <source>
        <dbReference type="PIRSR" id="PIRSR005902-1"/>
    </source>
</evidence>
<dbReference type="InterPro" id="IPR018228">
    <property type="entry name" value="DNase_TatD-rel_CS"/>
</dbReference>
<evidence type="ECO:0000256" key="3">
    <source>
        <dbReference type="HAMAP-Rule" id="MF_02048"/>
    </source>
</evidence>
<comment type="catalytic activity">
    <reaction evidence="3">
        <text>a D-aminoacyl-tRNA + H2O = a tRNA + a D-alpha-amino acid + H(+)</text>
        <dbReference type="Rhea" id="RHEA:13953"/>
        <dbReference type="Rhea" id="RHEA-COMP:10123"/>
        <dbReference type="Rhea" id="RHEA-COMP:10124"/>
        <dbReference type="ChEBI" id="CHEBI:15377"/>
        <dbReference type="ChEBI" id="CHEBI:15378"/>
        <dbReference type="ChEBI" id="CHEBI:59871"/>
        <dbReference type="ChEBI" id="CHEBI:78442"/>
        <dbReference type="ChEBI" id="CHEBI:79333"/>
        <dbReference type="EC" id="3.1.1.96"/>
    </reaction>
</comment>
<dbReference type="Proteomes" id="UP000243002">
    <property type="component" value="Unassembled WGS sequence"/>
</dbReference>
<keyword evidence="6" id="KW-1185">Reference proteome</keyword>
<dbReference type="PANTHER" id="PTHR46124">
    <property type="entry name" value="D-AMINOACYL-TRNA DEACYLASE"/>
    <property type="match status" value="1"/>
</dbReference>
<evidence type="ECO:0000256" key="1">
    <source>
        <dbReference type="ARBA" id="ARBA00022723"/>
    </source>
</evidence>
<dbReference type="GO" id="GO:0005829">
    <property type="term" value="C:cytosol"/>
    <property type="evidence" value="ECO:0007669"/>
    <property type="project" value="TreeGrafter"/>
</dbReference>
<comment type="cofactor">
    <cofactor evidence="3">
        <name>a divalent metal cation</name>
        <dbReference type="ChEBI" id="CHEBI:60240"/>
    </cofactor>
    <text evidence="3">Binds 2 divalent metal cations per subunit.</text>
</comment>
<feature type="binding site" evidence="3 4">
    <location>
        <position position="167"/>
    </location>
    <ligand>
        <name>a divalent metal cation</name>
        <dbReference type="ChEBI" id="CHEBI:60240"/>
        <label>2</label>
    </ligand>
</feature>
<dbReference type="EMBL" id="PXXO01000004">
    <property type="protein sequence ID" value="PSJ06369.1"/>
    <property type="molecule type" value="Genomic_DNA"/>
</dbReference>
<keyword evidence="2 3" id="KW-0378">Hydrolase</keyword>
<feature type="binding site" evidence="3">
    <location>
        <position position="105"/>
    </location>
    <ligand>
        <name>a divalent metal cation</name>
        <dbReference type="ChEBI" id="CHEBI:60240"/>
        <label>2</label>
    </ligand>
</feature>
<dbReference type="EC" id="3.1.1.96" evidence="3"/>
<proteinExistence type="inferred from homology"/>
<dbReference type="GO" id="GO:0004536">
    <property type="term" value="F:DNA nuclease activity"/>
    <property type="evidence" value="ECO:0007669"/>
    <property type="project" value="InterPro"/>
</dbReference>
<keyword evidence="1 3" id="KW-0479">Metal-binding</keyword>
<evidence type="ECO:0000313" key="6">
    <source>
        <dbReference type="Proteomes" id="UP000243002"/>
    </source>
</evidence>
<feature type="binding site" evidence="3 4">
    <location>
        <position position="217"/>
    </location>
    <ligand>
        <name>a divalent metal cation</name>
        <dbReference type="ChEBI" id="CHEBI:60240"/>
        <label>1</label>
    </ligand>
</feature>
<feature type="binding site" evidence="3 4">
    <location>
        <position position="20"/>
    </location>
    <ligand>
        <name>a divalent metal cation</name>
        <dbReference type="ChEBI" id="CHEBI:60240"/>
        <label>1</label>
    </ligand>
</feature>
<dbReference type="NCBIfam" id="TIGR00010">
    <property type="entry name" value="YchF/TatD family DNA exonuclease"/>
    <property type="match status" value="1"/>
</dbReference>
<dbReference type="Gene3D" id="3.20.20.140">
    <property type="entry name" value="Metal-dependent hydrolases"/>
    <property type="match status" value="1"/>
</dbReference>
<comment type="similarity">
    <text evidence="3">Belongs to the metallo-dependent hydrolases superfamily. TatD-type hydrolase family. DTD3 subfamily.</text>
</comment>
<dbReference type="GO" id="GO:0019478">
    <property type="term" value="P:D-amino acid catabolic process"/>
    <property type="evidence" value="ECO:0007669"/>
    <property type="project" value="UniProtKB-UniRule"/>
</dbReference>
<reference evidence="5 6" key="1">
    <citation type="journal article" date="2018" name="Environ. Microbiol.">
        <title>Ecological and genomic features of two widespread freshwater picocyanobacteria.</title>
        <authorList>
            <person name="Cabello-Yeves P.J."/>
            <person name="Picazo A."/>
            <person name="Camacho A."/>
            <person name="Callieri C."/>
            <person name="Rosselli R."/>
            <person name="Roda-Garcia J.J."/>
            <person name="Coutinho F.H."/>
            <person name="Rodriguez-Valera F."/>
        </authorList>
    </citation>
    <scope>NUCLEOTIDE SEQUENCE [LARGE SCALE GENOMIC DNA]</scope>
    <source>
        <strain evidence="5 6">Tous</strain>
    </source>
</reference>
<dbReference type="Pfam" id="PF01026">
    <property type="entry name" value="TatD_DNase"/>
    <property type="match status" value="1"/>
</dbReference>
<dbReference type="HAMAP" id="MF_02048">
    <property type="entry name" value="Deacylase_DTD3"/>
    <property type="match status" value="1"/>
</dbReference>
<sequence length="273" mass="29872">MASPAATESGLPVLVDSHCHIVFRNFDDDLEEVAQRWRDAGVRSLVHACVEPGEIPAIRALADRFEELRYSVGVHPLDTEHWQPDTPEILRQAAQADSRVVAIGELGLDLFREQNLAAQLAMLEPQLDLAVELDLPVIVHCRDAAEPMLTLLRQRASLGGCPRGVMHCWGGDPEEMAGFLELGFFISFSGTVTFPKAEATHACARQVPADRYLVETDCPFLAPVPRRGKRNEPAFVAAVAARVADLRGQTLTEVAHTSSSNAARLFGLQLHNV</sequence>
<feature type="binding site" evidence="3 4">
    <location>
        <position position="105"/>
    </location>
    <ligand>
        <name>a divalent metal cation</name>
        <dbReference type="ChEBI" id="CHEBI:60240"/>
        <label>1</label>
    </ligand>
</feature>
<comment type="caution">
    <text evidence="5">The sequence shown here is derived from an EMBL/GenBank/DDBJ whole genome shotgun (WGS) entry which is preliminary data.</text>
</comment>
<dbReference type="OrthoDB" id="9810005at2"/>
<accession>A0A2P7MYR9</accession>
<dbReference type="PIRSF" id="PIRSF005902">
    <property type="entry name" value="DNase_TatD"/>
    <property type="match status" value="1"/>
</dbReference>
<name>A0A2P7MYR9_9CYAN</name>
<dbReference type="PANTHER" id="PTHR46124:SF2">
    <property type="entry name" value="D-AMINOACYL-TRNA DEACYLASE"/>
    <property type="match status" value="1"/>
</dbReference>
<dbReference type="FunFam" id="3.20.20.140:FF:000005">
    <property type="entry name" value="TatD family hydrolase"/>
    <property type="match status" value="1"/>
</dbReference>
<organism evidence="5 6">
    <name type="scientific">Cyanobium usitatum str. Tous</name>
    <dbReference type="NCBI Taxonomy" id="2116684"/>
    <lineage>
        <taxon>Bacteria</taxon>
        <taxon>Bacillati</taxon>
        <taxon>Cyanobacteriota</taxon>
        <taxon>Cyanophyceae</taxon>
        <taxon>Synechococcales</taxon>
        <taxon>Prochlorococcaceae</taxon>
        <taxon>Cyanobium</taxon>
    </lineage>
</organism>
<dbReference type="GO" id="GO:0051500">
    <property type="term" value="F:D-tyrosyl-tRNA(Tyr) deacylase activity"/>
    <property type="evidence" value="ECO:0007669"/>
    <property type="project" value="RHEA"/>
</dbReference>
<evidence type="ECO:0000256" key="2">
    <source>
        <dbReference type="ARBA" id="ARBA00022801"/>
    </source>
</evidence>
<dbReference type="CDD" id="cd01310">
    <property type="entry name" value="TatD_DNAse"/>
    <property type="match status" value="1"/>
</dbReference>
<dbReference type="InterPro" id="IPR015991">
    <property type="entry name" value="TatD/YcfH-like"/>
</dbReference>
<feature type="binding site" evidence="3 4">
    <location>
        <position position="18"/>
    </location>
    <ligand>
        <name>a divalent metal cation</name>
        <dbReference type="ChEBI" id="CHEBI:60240"/>
        <label>1</label>
    </ligand>
</feature>
<dbReference type="PROSITE" id="PS01090">
    <property type="entry name" value="TATD_2"/>
    <property type="match status" value="1"/>
</dbReference>
<comment type="catalytic activity">
    <reaction evidence="3">
        <text>D-tyrosyl-tRNA(Tyr) + H2O = D-tyrosine + tRNA(Tyr)</text>
        <dbReference type="Rhea" id="RHEA:25347"/>
        <dbReference type="Rhea" id="RHEA-COMP:9707"/>
        <dbReference type="Rhea" id="RHEA-COMP:9872"/>
        <dbReference type="ChEBI" id="CHEBI:15377"/>
        <dbReference type="ChEBI" id="CHEBI:58570"/>
        <dbReference type="ChEBI" id="CHEBI:78442"/>
        <dbReference type="ChEBI" id="CHEBI:78723"/>
    </reaction>
</comment>
<dbReference type="AlphaFoldDB" id="A0A2P7MYR9"/>
<comment type="function">
    <text evidence="3">Catalyzes the hydrolysis of D-tyrosyl-tRNA(Tyr).</text>
</comment>
<dbReference type="SUPFAM" id="SSF51556">
    <property type="entry name" value="Metallo-dependent hydrolases"/>
    <property type="match status" value="1"/>
</dbReference>
<feature type="binding site" evidence="3 4">
    <location>
        <position position="140"/>
    </location>
    <ligand>
        <name>a divalent metal cation</name>
        <dbReference type="ChEBI" id="CHEBI:60240"/>
        <label>2</label>
    </ligand>
</feature>
<dbReference type="InterPro" id="IPR033665">
    <property type="entry name" value="Deacylase_DTD3"/>
</dbReference>
<dbReference type="InterPro" id="IPR032466">
    <property type="entry name" value="Metal_Hydrolase"/>
</dbReference>
<dbReference type="InterPro" id="IPR001130">
    <property type="entry name" value="TatD-like"/>
</dbReference>
<gene>
    <name evidence="3" type="primary">dtd3</name>
    <name evidence="5" type="ORF">C7K55_05270</name>
</gene>
<evidence type="ECO:0000313" key="5">
    <source>
        <dbReference type="EMBL" id="PSJ06369.1"/>
    </source>
</evidence>
<protein>
    <recommendedName>
        <fullName evidence="3">D-aminoacyl-tRNA deacylase</fullName>
        <ecNumber evidence="3">3.1.1.96</ecNumber>
    </recommendedName>
</protein>